<dbReference type="PANTHER" id="PTHR10670">
    <property type="entry name" value="DNA POLYMERASE EPSILON CATALYTIC SUBUNIT A"/>
    <property type="match status" value="1"/>
</dbReference>
<keyword evidence="6" id="KW-0479">Metal-binding</keyword>
<keyword evidence="6" id="KW-0004">4Fe-4S</keyword>
<keyword evidence="3 6" id="KW-0235">DNA replication</keyword>
<keyword evidence="9" id="KW-1185">Reference proteome</keyword>
<keyword evidence="6" id="KW-0539">Nucleus</keyword>
<dbReference type="Pfam" id="PF22912">
    <property type="entry name" value="zf-DPOE"/>
    <property type="match status" value="1"/>
</dbReference>
<dbReference type="Proteomes" id="UP000324705">
    <property type="component" value="Chromosome 1A"/>
</dbReference>
<reference evidence="8 9" key="1">
    <citation type="submission" date="2017-09" db="EMBL/GenBank/DDBJ databases">
        <authorList>
            <consortium name="International Durum Wheat Genome Sequencing Consortium (IDWGSC)"/>
            <person name="Milanesi L."/>
        </authorList>
    </citation>
    <scope>NUCLEOTIDE SEQUENCE [LARGE SCALE GENOMIC DNA]</scope>
    <source>
        <strain evidence="9">cv. Svevo</strain>
    </source>
</reference>
<evidence type="ECO:0000313" key="9">
    <source>
        <dbReference type="Proteomes" id="UP000324705"/>
    </source>
</evidence>
<evidence type="ECO:0000256" key="5">
    <source>
        <dbReference type="ARBA" id="ARBA00023125"/>
    </source>
</evidence>
<dbReference type="GO" id="GO:0051539">
    <property type="term" value="F:4 iron, 4 sulfur cluster binding"/>
    <property type="evidence" value="ECO:0007669"/>
    <property type="project" value="UniProtKB-KW"/>
</dbReference>
<evidence type="ECO:0000256" key="2">
    <source>
        <dbReference type="ARBA" id="ARBA00022695"/>
    </source>
</evidence>
<keyword evidence="1 6" id="KW-0808">Transferase</keyword>
<dbReference type="GO" id="GO:0008310">
    <property type="term" value="F:single-stranded DNA 3'-5' DNA exonuclease activity"/>
    <property type="evidence" value="ECO:0007669"/>
    <property type="project" value="TreeGrafter"/>
</dbReference>
<evidence type="ECO:0000256" key="1">
    <source>
        <dbReference type="ARBA" id="ARBA00022679"/>
    </source>
</evidence>
<evidence type="ECO:0000313" key="8">
    <source>
        <dbReference type="EMBL" id="VAH03414.1"/>
    </source>
</evidence>
<dbReference type="GO" id="GO:0008270">
    <property type="term" value="F:zinc ion binding"/>
    <property type="evidence" value="ECO:0007669"/>
    <property type="project" value="UniProtKB-KW"/>
</dbReference>
<evidence type="ECO:0000256" key="4">
    <source>
        <dbReference type="ARBA" id="ARBA00022932"/>
    </source>
</evidence>
<dbReference type="Pfam" id="PF08490">
    <property type="entry name" value="DUF1744"/>
    <property type="match status" value="1"/>
</dbReference>
<name>A0A9R0Q248_TRITD</name>
<dbReference type="Gramene" id="TRITD1Av1G065420.2">
    <property type="protein sequence ID" value="TRITD1Av1G065420.2"/>
    <property type="gene ID" value="TRITD1Av1G065420"/>
</dbReference>
<dbReference type="GO" id="GO:0000278">
    <property type="term" value="P:mitotic cell cycle"/>
    <property type="evidence" value="ECO:0007669"/>
    <property type="project" value="TreeGrafter"/>
</dbReference>
<dbReference type="PANTHER" id="PTHR10670:SF0">
    <property type="entry name" value="DNA POLYMERASE EPSILON CATALYTIC SUBUNIT A"/>
    <property type="match status" value="1"/>
</dbReference>
<keyword evidence="4 6" id="KW-0239">DNA-directed DNA polymerase</keyword>
<protein>
    <recommendedName>
        <fullName evidence="6">DNA polymerase epsilon catalytic subunit</fullName>
        <ecNumber evidence="6">2.7.7.7</ecNumber>
    </recommendedName>
</protein>
<dbReference type="GO" id="GO:0006272">
    <property type="term" value="P:leading strand elongation"/>
    <property type="evidence" value="ECO:0007669"/>
    <property type="project" value="TreeGrafter"/>
</dbReference>
<keyword evidence="6" id="KW-0411">Iron-sulfur</keyword>
<dbReference type="Pfam" id="PF23250">
    <property type="entry name" value="zf_DPOE_2"/>
    <property type="match status" value="1"/>
</dbReference>
<keyword evidence="6" id="KW-0408">Iron</keyword>
<keyword evidence="6" id="KW-0863">Zinc-finger</keyword>
<gene>
    <name evidence="8" type="ORF">TRITD_1Av1G065420</name>
</gene>
<dbReference type="InterPro" id="IPR029703">
    <property type="entry name" value="POL2"/>
</dbReference>
<comment type="subcellular location">
    <subcellularLocation>
        <location evidence="6">Nucleus</location>
    </subcellularLocation>
</comment>
<evidence type="ECO:0000256" key="6">
    <source>
        <dbReference type="RuleBase" id="RU365029"/>
    </source>
</evidence>
<dbReference type="GO" id="GO:0008622">
    <property type="term" value="C:epsilon DNA polymerase complex"/>
    <property type="evidence" value="ECO:0007669"/>
    <property type="project" value="InterPro"/>
</dbReference>
<dbReference type="AlphaFoldDB" id="A0A9R0Q248"/>
<proteinExistence type="inferred from homology"/>
<organism evidence="8 9">
    <name type="scientific">Triticum turgidum subsp. durum</name>
    <name type="common">Durum wheat</name>
    <name type="synonym">Triticum durum</name>
    <dbReference type="NCBI Taxonomy" id="4567"/>
    <lineage>
        <taxon>Eukaryota</taxon>
        <taxon>Viridiplantae</taxon>
        <taxon>Streptophyta</taxon>
        <taxon>Embryophyta</taxon>
        <taxon>Tracheophyta</taxon>
        <taxon>Spermatophyta</taxon>
        <taxon>Magnoliopsida</taxon>
        <taxon>Liliopsida</taxon>
        <taxon>Poales</taxon>
        <taxon>Poaceae</taxon>
        <taxon>BOP clade</taxon>
        <taxon>Pooideae</taxon>
        <taxon>Triticodae</taxon>
        <taxon>Triticeae</taxon>
        <taxon>Triticinae</taxon>
        <taxon>Triticum</taxon>
    </lineage>
</organism>
<dbReference type="GO" id="GO:0003887">
    <property type="term" value="F:DNA-directed DNA polymerase activity"/>
    <property type="evidence" value="ECO:0007669"/>
    <property type="project" value="UniProtKB-KW"/>
</dbReference>
<dbReference type="EC" id="2.7.7.7" evidence="6"/>
<comment type="cofactor">
    <cofactor evidence="6">
        <name>[4Fe-4S] cluster</name>
        <dbReference type="ChEBI" id="CHEBI:49883"/>
    </cofactor>
</comment>
<dbReference type="GO" id="GO:0006287">
    <property type="term" value="P:base-excision repair, gap-filling"/>
    <property type="evidence" value="ECO:0007669"/>
    <property type="project" value="TreeGrafter"/>
</dbReference>
<keyword evidence="6" id="KW-0862">Zinc</keyword>
<dbReference type="GO" id="GO:0003677">
    <property type="term" value="F:DNA binding"/>
    <property type="evidence" value="ECO:0007669"/>
    <property type="project" value="UniProtKB-KW"/>
</dbReference>
<dbReference type="EMBL" id="LT934111">
    <property type="protein sequence ID" value="VAH03414.1"/>
    <property type="molecule type" value="Genomic_DNA"/>
</dbReference>
<dbReference type="GO" id="GO:0045004">
    <property type="term" value="P:DNA replication proofreading"/>
    <property type="evidence" value="ECO:0007669"/>
    <property type="project" value="TreeGrafter"/>
</dbReference>
<sequence>MSCTSLHLSEYMQWLSILSVIKNCHLRFLKSNFGMLARLLTLCMKISLSRWTTTHQWMQVANMCNECYLSTGQQHPGPVIGIIECPKLQAIRESVRALDDFPCVTIPCNARDNNYQALGWQATAGRTSMQRCAASTQWFNERISLARYAHVPLGNLELDWLLFTADVFFSRALHDQQQVLWISDDGIPDLGGTYEGDTCFADEVIQPALTYPGAYRRISVELKIHHLAVNSLLKSSQVDEMEGGSIGNFENDIPPGPNATETDYNDASLCLPAFQVLKQLIQRCISDAVSSGNVFADAILQHLYRWLCSPRSRLHDPALHRLLHNVMKKVFALLLAEFRKLGANVIFANFSKIIIDTGKVDLPSARAYCDSLLKTLQTRDLFEWIELEPLHYWHSLLFMDQYNYGGIQAKTQNVTSADSSDGDDDIDIVSSWNIAEYLPKATQDHFVLIVSEFLYVPWKYMKEQVACRAAMRDDTSCTPSITIMAAENLEGQVVDYLRGQIGTYFAEKLLTTVSDILLHFKGKGKSESVGPSNSELDPHLHKGGAALEFIKHICAVLALDQNVQHDILRMRKNLLKLVRVKEFAPEAQFQDPYASFILPNVICSYCNDCRDLDLCRDSTLQGHEWRCAVPQCGQPYHREEMENALLQIVRQRERLYHLQDLVCVRCRQVKAAHVSEQCNCGGSFRCKEEAPQFLGKMRVFLNVAVSQKFELLQDCVRWILEVR</sequence>
<dbReference type="InterPro" id="IPR013697">
    <property type="entry name" value="DNA_pol_e_suA_C"/>
</dbReference>
<keyword evidence="5 6" id="KW-0238">DNA-binding</keyword>
<comment type="similarity">
    <text evidence="6">Belongs to the DNA polymerase type-B family.</text>
</comment>
<keyword evidence="2 6" id="KW-0548">Nucleotidyltransferase</keyword>
<comment type="function">
    <text evidence="6">DNA polymerase II participates in chromosomal DNA replication.</text>
</comment>
<dbReference type="InterPro" id="IPR054475">
    <property type="entry name" value="Znf-DPOE"/>
</dbReference>
<dbReference type="GO" id="GO:0006297">
    <property type="term" value="P:nucleotide-excision repair, DNA gap filling"/>
    <property type="evidence" value="ECO:0007669"/>
    <property type="project" value="TreeGrafter"/>
</dbReference>
<dbReference type="SMART" id="SM01159">
    <property type="entry name" value="DUF1744"/>
    <property type="match status" value="1"/>
</dbReference>
<feature type="domain" description="DNA polymerase epsilon catalytic subunit A C-terminal" evidence="7">
    <location>
        <begin position="38"/>
        <end position="407"/>
    </location>
</feature>
<comment type="catalytic activity">
    <reaction evidence="6">
        <text>DNA(n) + a 2'-deoxyribonucleoside 5'-triphosphate = DNA(n+1) + diphosphate</text>
        <dbReference type="Rhea" id="RHEA:22508"/>
        <dbReference type="Rhea" id="RHEA-COMP:17339"/>
        <dbReference type="Rhea" id="RHEA-COMP:17340"/>
        <dbReference type="ChEBI" id="CHEBI:33019"/>
        <dbReference type="ChEBI" id="CHEBI:61560"/>
        <dbReference type="ChEBI" id="CHEBI:173112"/>
        <dbReference type="EC" id="2.7.7.7"/>
    </reaction>
</comment>
<accession>A0A9R0Q248</accession>
<evidence type="ECO:0000259" key="7">
    <source>
        <dbReference type="SMART" id="SM01159"/>
    </source>
</evidence>
<evidence type="ECO:0000256" key="3">
    <source>
        <dbReference type="ARBA" id="ARBA00022705"/>
    </source>
</evidence>